<evidence type="ECO:0000313" key="2">
    <source>
        <dbReference type="EMBL" id="MBK0399090.1"/>
    </source>
</evidence>
<name>A0A8J7M7F6_9RHOB</name>
<dbReference type="SUPFAM" id="SSF50090">
    <property type="entry name" value="Electron transport accessory proteins"/>
    <property type="match status" value="1"/>
</dbReference>
<comment type="caution">
    <text evidence="2">The sequence shown here is derived from an EMBL/GenBank/DDBJ whole genome shotgun (WGS) entry which is preliminary data.</text>
</comment>
<organism evidence="2 3">
    <name type="scientific">Thermohalobaculum xanthum</name>
    <dbReference type="NCBI Taxonomy" id="2753746"/>
    <lineage>
        <taxon>Bacteria</taxon>
        <taxon>Pseudomonadati</taxon>
        <taxon>Pseudomonadota</taxon>
        <taxon>Alphaproteobacteria</taxon>
        <taxon>Rhodobacterales</taxon>
        <taxon>Paracoccaceae</taxon>
        <taxon>Thermohalobaculum</taxon>
    </lineage>
</organism>
<protein>
    <submittedName>
        <fullName evidence="2">Nitrile hydratase subunit beta</fullName>
    </submittedName>
</protein>
<dbReference type="InterPro" id="IPR008990">
    <property type="entry name" value="Elect_transpt_acc-like_dom_sf"/>
</dbReference>
<accession>A0A8J7M7F6</accession>
<dbReference type="Pfam" id="PF21006">
    <property type="entry name" value="NHase_beta_N"/>
    <property type="match status" value="1"/>
</dbReference>
<reference evidence="2" key="1">
    <citation type="submission" date="2020-12" db="EMBL/GenBank/DDBJ databases">
        <title>Bacterial taxonomy.</title>
        <authorList>
            <person name="Pan X."/>
        </authorList>
    </citation>
    <scope>NUCLEOTIDE SEQUENCE</scope>
    <source>
        <strain evidence="2">M0105</strain>
    </source>
</reference>
<keyword evidence="3" id="KW-1185">Reference proteome</keyword>
<dbReference type="Gene3D" id="1.10.472.20">
    <property type="entry name" value="Nitrile hydratase, beta subunit"/>
    <property type="match status" value="1"/>
</dbReference>
<evidence type="ECO:0000313" key="3">
    <source>
        <dbReference type="Proteomes" id="UP000655420"/>
    </source>
</evidence>
<dbReference type="Proteomes" id="UP000655420">
    <property type="component" value="Unassembled WGS sequence"/>
</dbReference>
<gene>
    <name evidence="2" type="ORF">H0I76_07810</name>
</gene>
<dbReference type="AlphaFoldDB" id="A0A8J7M7F6"/>
<dbReference type="EMBL" id="JAEHHL010000004">
    <property type="protein sequence ID" value="MBK0399090.1"/>
    <property type="molecule type" value="Genomic_DNA"/>
</dbReference>
<evidence type="ECO:0000259" key="1">
    <source>
        <dbReference type="Pfam" id="PF21006"/>
    </source>
</evidence>
<sequence>MGGLPGGSIDRAQHDFALWEKRVDALVILCGNKGLFSVDGLRRALEDMGPQAFEELTYYERWVSACAQNLVECGVITLDELNARMNEVAARGATYGEAQGHGEGGAS</sequence>
<dbReference type="InterPro" id="IPR042262">
    <property type="entry name" value="CN_hydtase_beta_C"/>
</dbReference>
<dbReference type="InterPro" id="IPR049054">
    <property type="entry name" value="CN_hydtase_beta-like_N"/>
</dbReference>
<feature type="domain" description="Nitrile hydratase beta subunit-like N-terminal" evidence="1">
    <location>
        <begin position="1"/>
        <end position="92"/>
    </location>
</feature>
<proteinExistence type="predicted"/>